<evidence type="ECO:0000313" key="3">
    <source>
        <dbReference type="EMBL" id="KAK8892500.1"/>
    </source>
</evidence>
<gene>
    <name evidence="3" type="ORF">M9Y10_029730</name>
</gene>
<dbReference type="SUPFAM" id="SSF52058">
    <property type="entry name" value="L domain-like"/>
    <property type="match status" value="3"/>
</dbReference>
<dbReference type="InterPro" id="IPR032675">
    <property type="entry name" value="LRR_dom_sf"/>
</dbReference>
<dbReference type="EMBL" id="JAPFFF010000004">
    <property type="protein sequence ID" value="KAK8892500.1"/>
    <property type="molecule type" value="Genomic_DNA"/>
</dbReference>
<comment type="caution">
    <text evidence="3">The sequence shown here is derived from an EMBL/GenBank/DDBJ whole genome shotgun (WGS) entry which is preliminary data.</text>
</comment>
<name>A0ABR2KMY5_9EUKA</name>
<reference evidence="3 4" key="1">
    <citation type="submission" date="2024-04" db="EMBL/GenBank/DDBJ databases">
        <title>Tritrichomonas musculus Genome.</title>
        <authorList>
            <person name="Alves-Ferreira E."/>
            <person name="Grigg M."/>
            <person name="Lorenzi H."/>
            <person name="Galac M."/>
        </authorList>
    </citation>
    <scope>NUCLEOTIDE SEQUENCE [LARGE SCALE GENOMIC DNA]</scope>
    <source>
        <strain evidence="3 4">EAF2021</strain>
    </source>
</reference>
<keyword evidence="2" id="KW-0732">Signal</keyword>
<evidence type="ECO:0000256" key="2">
    <source>
        <dbReference type="SAM" id="SignalP"/>
    </source>
</evidence>
<dbReference type="InterPro" id="IPR053139">
    <property type="entry name" value="Surface_bspA-like"/>
</dbReference>
<evidence type="ECO:0000256" key="1">
    <source>
        <dbReference type="SAM" id="Phobius"/>
    </source>
</evidence>
<keyword evidence="1" id="KW-0472">Membrane</keyword>
<dbReference type="Proteomes" id="UP001470230">
    <property type="component" value="Unassembled WGS sequence"/>
</dbReference>
<keyword evidence="1" id="KW-1133">Transmembrane helix</keyword>
<keyword evidence="4" id="KW-1185">Reference proteome</keyword>
<accession>A0ABR2KMY5</accession>
<dbReference type="PANTHER" id="PTHR45661:SF3">
    <property type="entry name" value="IG-LIKE DOMAIN-CONTAINING PROTEIN"/>
    <property type="match status" value="1"/>
</dbReference>
<evidence type="ECO:0008006" key="5">
    <source>
        <dbReference type="Google" id="ProtNLM"/>
    </source>
</evidence>
<dbReference type="PANTHER" id="PTHR45661">
    <property type="entry name" value="SURFACE ANTIGEN"/>
    <property type="match status" value="1"/>
</dbReference>
<keyword evidence="1" id="KW-0812">Transmembrane</keyword>
<feature type="signal peptide" evidence="2">
    <location>
        <begin position="1"/>
        <end position="17"/>
    </location>
</feature>
<organism evidence="3 4">
    <name type="scientific">Tritrichomonas musculus</name>
    <dbReference type="NCBI Taxonomy" id="1915356"/>
    <lineage>
        <taxon>Eukaryota</taxon>
        <taxon>Metamonada</taxon>
        <taxon>Parabasalia</taxon>
        <taxon>Tritrichomonadida</taxon>
        <taxon>Tritrichomonadidae</taxon>
        <taxon>Tritrichomonas</taxon>
    </lineage>
</organism>
<dbReference type="Gene3D" id="3.80.10.10">
    <property type="entry name" value="Ribonuclease Inhibitor"/>
    <property type="match status" value="7"/>
</dbReference>
<protein>
    <recommendedName>
        <fullName evidence="5">Surface antigen BspA-like</fullName>
    </recommendedName>
</protein>
<sequence>MFAQLFLLLVFTKSDLPEKEQYPLHIDSYGCTEPPDKDTITIESEFAHYCYCTKRDYEIQFKYPAGTTSFKIPEKFFIYSRISKISVPKECTSIESNAFFGTTIGTFNFETDVRLTIGTGAFASATFTKDFSFPSTLATINKYAFTRASFQGLKLPDDLTTIKERAFQEATFNGDLNLKKGLGSIGLCAFNFSTFAKKVTFENRGDKDMRITIDNYAFLGSKFNGKFTLLNTLKSIGEGMFYSASFSSSLEIPNDVTTISNNAFAHATISADLTLSGKLEYIMTEAFKGTKFFGRVEFTNSTTKVQSSAFIGATFYKTLNLPNEISSKPLSTTYGRTISSSAFQEAVFLESIKFPPTLRKISTSAFEEAQFTDTIILPDSLETIEEKAFYSCIFNTETSLTFGKSMDKIGNYAFQKSNLQSISFDSKAQLDSIGKEAFEGLFQLSVAATSGSLYSKTISSSAFKGDENINFTSITSETISENAFENCFNLVAKDGILILADGSVQEAAFLNCKKLNGDLTIVEPSNKEIATSTIGKSAFMNTGLSYLNLPHISEISVYAFCNCSLLQGPINETYEELFVDTISSHAFDGDVLLHYTTIKSEDIQQYAFYLCHNLGSNIVLLGKIEDNTRSNDNVKLGTLGERAFYSCEKLGNITFDISLLKDYMNFDSSKGIEIPKYCFAKSGLTGPLVIPHTVKTIEYNAFSNCPNIKELKFNRQKTLDLSINEHAFANSDIGNHLVIPKFVTSVGQYSFANTLIESLEIEGTSYDYLDTTSNNYKSKTTKISKNAFSDCKNLKTVVFGNESIEIEDDSFRGCHISSLQLGNINKIPNNAFIGMSEINTPIEIADSITSIGERAFSECSKIPSITISPNSSLTQIGKAAFYKCKKIVSIVIPPGVTKIDEYAFYKCDNLETISILSRAPTTTGDDGTTKTGQITIEPYAFYGCSKLSKTLTLPEGLTKIGEGAFQECMNLEGSLKFPYSLKNIEERAFMDCSSLTGGLTFDINVVKIGKYAFRGCSNLNENLVIVDYYDGDQSKMEIHEGAFYGCSKLIGDLNIPYRCNLEKTEEILDNKGKKITTPSINVFKGCSNLDGNLYLPETIYEIPSGTFCDCSKLAGEVKNDLKVIGNEAFKNCAKLTGSLDFSNYNYSKDIGSYAFYNCTGLNGQIIFKELSDVEFITIGEYAFYNCHGLTGTLNCTSLSRIGKYAFTGCSGLNGSLIFDRYLLKVGEYAFADCTGFSGTLSFRSIMNNELSIEDSAFKGCTGFKDGSLLFIMDRSDSDLQPSKIYYLKIERNAFEDIKFKDIRYIGRTQPDCDCDIGLPSRKGIHTSSNYEGKSFCGNPLHKSKLSGGAIAGIVIACIVVVAIIIFVVVYFILKNKKNKDQSEGEVEMNQDP</sequence>
<dbReference type="Pfam" id="PF13306">
    <property type="entry name" value="LRR_5"/>
    <property type="match status" value="9"/>
</dbReference>
<dbReference type="InterPro" id="IPR026906">
    <property type="entry name" value="LRR_5"/>
</dbReference>
<evidence type="ECO:0000313" key="4">
    <source>
        <dbReference type="Proteomes" id="UP001470230"/>
    </source>
</evidence>
<feature type="transmembrane region" description="Helical" evidence="1">
    <location>
        <begin position="1349"/>
        <end position="1373"/>
    </location>
</feature>
<feature type="chain" id="PRO_5046341985" description="Surface antigen BspA-like" evidence="2">
    <location>
        <begin position="18"/>
        <end position="1392"/>
    </location>
</feature>
<proteinExistence type="predicted"/>